<evidence type="ECO:0000256" key="3">
    <source>
        <dbReference type="ARBA" id="ARBA00023163"/>
    </source>
</evidence>
<keyword evidence="2" id="KW-0238">DNA-binding</keyword>
<dbReference type="PRINTS" id="PR00032">
    <property type="entry name" value="HTHARAC"/>
</dbReference>
<dbReference type="InterPro" id="IPR018060">
    <property type="entry name" value="HTH_AraC"/>
</dbReference>
<dbReference type="Proteomes" id="UP000324479">
    <property type="component" value="Unassembled WGS sequence"/>
</dbReference>
<evidence type="ECO:0000256" key="2">
    <source>
        <dbReference type="ARBA" id="ARBA00023125"/>
    </source>
</evidence>
<reference evidence="5 6" key="1">
    <citation type="submission" date="2019-08" db="EMBL/GenBank/DDBJ databases">
        <authorList>
            <person name="Dhanesh K."/>
            <person name="Kumar G."/>
            <person name="Sasikala C."/>
            <person name="Venkata Ramana C."/>
        </authorList>
    </citation>
    <scope>NUCLEOTIDE SEQUENCE [LARGE SCALE GENOMIC DNA]</scope>
    <source>
        <strain evidence="5 6">JC645</strain>
    </source>
</reference>
<name>A0A5M6D6T1_9BACT</name>
<dbReference type="InterPro" id="IPR050204">
    <property type="entry name" value="AraC_XylS_family_regulators"/>
</dbReference>
<dbReference type="InterPro" id="IPR000014">
    <property type="entry name" value="PAS"/>
</dbReference>
<proteinExistence type="predicted"/>
<evidence type="ECO:0000313" key="5">
    <source>
        <dbReference type="EMBL" id="KAA5541962.1"/>
    </source>
</evidence>
<dbReference type="InterPro" id="IPR009057">
    <property type="entry name" value="Homeodomain-like_sf"/>
</dbReference>
<dbReference type="GO" id="GO:0003700">
    <property type="term" value="F:DNA-binding transcription factor activity"/>
    <property type="evidence" value="ECO:0007669"/>
    <property type="project" value="InterPro"/>
</dbReference>
<evidence type="ECO:0000313" key="6">
    <source>
        <dbReference type="Proteomes" id="UP000324479"/>
    </source>
</evidence>
<dbReference type="SUPFAM" id="SSF55785">
    <property type="entry name" value="PYP-like sensor domain (PAS domain)"/>
    <property type="match status" value="1"/>
</dbReference>
<dbReference type="SMART" id="SM00342">
    <property type="entry name" value="HTH_ARAC"/>
    <property type="match status" value="1"/>
</dbReference>
<dbReference type="CDD" id="cd00130">
    <property type="entry name" value="PAS"/>
    <property type="match status" value="1"/>
</dbReference>
<dbReference type="Gene3D" id="1.10.10.60">
    <property type="entry name" value="Homeodomain-like"/>
    <property type="match status" value="1"/>
</dbReference>
<dbReference type="GO" id="GO:0043565">
    <property type="term" value="F:sequence-specific DNA binding"/>
    <property type="evidence" value="ECO:0007669"/>
    <property type="project" value="InterPro"/>
</dbReference>
<sequence>MIAELLGQLEAPFTGEELFDHLSDIVFFIKGTRGEYLVVNQTLVLRCNVASKQELLGRTATEVLRPPLGEGFAEQDRQVLRTGQALVSQLELHVYPTRDVGWCLTTKLPLRRKDGSIAGLVGVSQDLRLPDSGGDEYEHIADVVAYADRNLAEAPSVERLAEVAGMSRYQLDRRMRRIFGLTTGQWLLQRRIDRAQRALRQTDSPIASIAMDVGYGDQSAFTRQFRRTTGMSPRDYRLAGRSED</sequence>
<dbReference type="EMBL" id="VWOX01000009">
    <property type="protein sequence ID" value="KAA5541962.1"/>
    <property type="molecule type" value="Genomic_DNA"/>
</dbReference>
<comment type="caution">
    <text evidence="5">The sequence shown here is derived from an EMBL/GenBank/DDBJ whole genome shotgun (WGS) entry which is preliminary data.</text>
</comment>
<evidence type="ECO:0000256" key="1">
    <source>
        <dbReference type="ARBA" id="ARBA00023015"/>
    </source>
</evidence>
<keyword evidence="1" id="KW-0805">Transcription regulation</keyword>
<feature type="domain" description="HTH araC/xylS-type" evidence="4">
    <location>
        <begin position="141"/>
        <end position="239"/>
    </location>
</feature>
<evidence type="ECO:0000259" key="4">
    <source>
        <dbReference type="PROSITE" id="PS01124"/>
    </source>
</evidence>
<dbReference type="InterPro" id="IPR035965">
    <property type="entry name" value="PAS-like_dom_sf"/>
</dbReference>
<dbReference type="InterPro" id="IPR018062">
    <property type="entry name" value="HTH_AraC-typ_CS"/>
</dbReference>
<keyword evidence="6" id="KW-1185">Reference proteome</keyword>
<dbReference type="SUPFAM" id="SSF46689">
    <property type="entry name" value="Homeodomain-like"/>
    <property type="match status" value="2"/>
</dbReference>
<protein>
    <submittedName>
        <fullName evidence="5">AraC family transcriptional regulator</fullName>
    </submittedName>
</protein>
<dbReference type="PROSITE" id="PS00041">
    <property type="entry name" value="HTH_ARAC_FAMILY_1"/>
    <property type="match status" value="1"/>
</dbReference>
<organism evidence="5 6">
    <name type="scientific">Roseiconus nitratireducens</name>
    <dbReference type="NCBI Taxonomy" id="2605748"/>
    <lineage>
        <taxon>Bacteria</taxon>
        <taxon>Pseudomonadati</taxon>
        <taxon>Planctomycetota</taxon>
        <taxon>Planctomycetia</taxon>
        <taxon>Pirellulales</taxon>
        <taxon>Pirellulaceae</taxon>
        <taxon>Roseiconus</taxon>
    </lineage>
</organism>
<dbReference type="AlphaFoldDB" id="A0A5M6D6T1"/>
<dbReference type="PROSITE" id="PS01124">
    <property type="entry name" value="HTH_ARAC_FAMILY_2"/>
    <property type="match status" value="1"/>
</dbReference>
<dbReference type="PANTHER" id="PTHR46796:SF13">
    <property type="entry name" value="HTH-TYPE TRANSCRIPTIONAL ACTIVATOR RHAS"/>
    <property type="match status" value="1"/>
</dbReference>
<dbReference type="PANTHER" id="PTHR46796">
    <property type="entry name" value="HTH-TYPE TRANSCRIPTIONAL ACTIVATOR RHAS-RELATED"/>
    <property type="match status" value="1"/>
</dbReference>
<keyword evidence="3" id="KW-0804">Transcription</keyword>
<dbReference type="InterPro" id="IPR020449">
    <property type="entry name" value="Tscrpt_reg_AraC-type_HTH"/>
</dbReference>
<gene>
    <name evidence="5" type="ORF">FYK55_16865</name>
</gene>
<dbReference type="Pfam" id="PF12833">
    <property type="entry name" value="HTH_18"/>
    <property type="match status" value="1"/>
</dbReference>
<dbReference type="InterPro" id="IPR013656">
    <property type="entry name" value="PAS_4"/>
</dbReference>
<accession>A0A5M6D6T1</accession>
<dbReference type="Pfam" id="PF08448">
    <property type="entry name" value="PAS_4"/>
    <property type="match status" value="1"/>
</dbReference>
<dbReference type="Gene3D" id="3.30.450.20">
    <property type="entry name" value="PAS domain"/>
    <property type="match status" value="1"/>
</dbReference>